<organism evidence="1 2">
    <name type="scientific">Dioscorea alata</name>
    <name type="common">Purple yam</name>
    <dbReference type="NCBI Taxonomy" id="55571"/>
    <lineage>
        <taxon>Eukaryota</taxon>
        <taxon>Viridiplantae</taxon>
        <taxon>Streptophyta</taxon>
        <taxon>Embryophyta</taxon>
        <taxon>Tracheophyta</taxon>
        <taxon>Spermatophyta</taxon>
        <taxon>Magnoliopsida</taxon>
        <taxon>Liliopsida</taxon>
        <taxon>Dioscoreales</taxon>
        <taxon>Dioscoreaceae</taxon>
        <taxon>Dioscorea</taxon>
    </lineage>
</organism>
<comment type="caution">
    <text evidence="1">The sequence shown here is derived from an EMBL/GenBank/DDBJ whole genome shotgun (WGS) entry which is preliminary data.</text>
</comment>
<gene>
    <name evidence="1" type="ORF">IHE45_05G131200</name>
</gene>
<protein>
    <submittedName>
        <fullName evidence="1">Non-specific serine/threonine protein kinase protein</fullName>
        <ecNumber evidence="1">2.7.11.1</ecNumber>
    </submittedName>
</protein>
<keyword evidence="1" id="KW-0723">Serine/threonine-protein kinase</keyword>
<evidence type="ECO:0000313" key="1">
    <source>
        <dbReference type="EMBL" id="KAH7682579.1"/>
    </source>
</evidence>
<name>A0ACB7W4J8_DIOAL</name>
<sequence>MEKKKKLIVCPHCFQTLTLTLILILHFPHFSSSSSLDSDLVALLAFKTLADSSNNLLSWNTSSSPTPCFAWRGVSCVQGRVSRLVLEDLSLSGESLAPLANLSELRVLSLKDNLLSGSIPDFSSLIALKLLFLSNNSLSGLIPPSLGSLSRLYRLDLSSNDLSGPIPLALNRLPRLLTLRLDSNRLTGPISGLVLPSLQDLNLSSNALTGVVPQSLASFSAAVFAGNPGLCGPPLASSCRTAASAAAPVPPAAAVISSSPGSKPEGIPSPMDEHHRRAGMSRAAVIAIVAGDFAALLVVSGLLFLYFWRKFTSKTRSHLQEGEKIVYSSSPYCSAGGATAGGFERGRMVFFEEGKRFELEDLLRASAEMLGKGGYGTAYKAVLDDGSVVAVKRLRDAPSTIGKREFEQQMEILGRLRHPNLVFLKAYYYARDEKLLVYDYMPGGNLFSLLHGNRGPGRMPVEWGVRMRVALGAARGLAHIHGASRSPRLAHGNVKSTNILLDKTGAARLADFGLALLGPAATARSGGYRPPEAPADGRRPWSSQRGDVYSFGVVLLELLTGRTASDAGDLPRWVQSVVREEWTAEVFDLELMRCRGIEEEMVAMLQVALGCTATSPDQRPKISQVVRMIEEIRCGGDPNASVSPTIESDSVSDSVSEDAPAL</sequence>
<reference evidence="2" key="1">
    <citation type="journal article" date="2022" name="Nat. Commun.">
        <title>Chromosome evolution and the genetic basis of agronomically important traits in greater yam.</title>
        <authorList>
            <person name="Bredeson J.V."/>
            <person name="Lyons J.B."/>
            <person name="Oniyinde I.O."/>
            <person name="Okereke N.R."/>
            <person name="Kolade O."/>
            <person name="Nnabue I."/>
            <person name="Nwadili C.O."/>
            <person name="Hribova E."/>
            <person name="Parker M."/>
            <person name="Nwogha J."/>
            <person name="Shu S."/>
            <person name="Carlson J."/>
            <person name="Kariba R."/>
            <person name="Muthemba S."/>
            <person name="Knop K."/>
            <person name="Barton G.J."/>
            <person name="Sherwood A.V."/>
            <person name="Lopez-Montes A."/>
            <person name="Asiedu R."/>
            <person name="Jamnadass R."/>
            <person name="Muchugi A."/>
            <person name="Goodstein D."/>
            <person name="Egesi C.N."/>
            <person name="Featherston J."/>
            <person name="Asfaw A."/>
            <person name="Simpson G.G."/>
            <person name="Dolezel J."/>
            <person name="Hendre P.S."/>
            <person name="Van Deynze A."/>
            <person name="Kumar P.L."/>
            <person name="Obidiegwu J.E."/>
            <person name="Bhattacharjee R."/>
            <person name="Rokhsar D.S."/>
        </authorList>
    </citation>
    <scope>NUCLEOTIDE SEQUENCE [LARGE SCALE GENOMIC DNA]</scope>
    <source>
        <strain evidence="2">cv. TDa95/00328</strain>
    </source>
</reference>
<keyword evidence="1" id="KW-0808">Transferase</keyword>
<accession>A0ACB7W4J8</accession>
<dbReference type="EMBL" id="CM037015">
    <property type="protein sequence ID" value="KAH7682579.1"/>
    <property type="molecule type" value="Genomic_DNA"/>
</dbReference>
<dbReference type="EC" id="2.7.11.1" evidence="1"/>
<proteinExistence type="predicted"/>
<keyword evidence="2" id="KW-1185">Reference proteome</keyword>
<keyword evidence="1" id="KW-0418">Kinase</keyword>
<dbReference type="Proteomes" id="UP000827976">
    <property type="component" value="Chromosome 5"/>
</dbReference>
<evidence type="ECO:0000313" key="2">
    <source>
        <dbReference type="Proteomes" id="UP000827976"/>
    </source>
</evidence>